<name>A0A411YID7_9ACTN</name>
<dbReference type="Proteomes" id="UP000291469">
    <property type="component" value="Chromosome"/>
</dbReference>
<dbReference type="GO" id="GO:0005829">
    <property type="term" value="C:cytosol"/>
    <property type="evidence" value="ECO:0007669"/>
    <property type="project" value="TreeGrafter"/>
</dbReference>
<keyword evidence="4" id="KW-1185">Reference proteome</keyword>
<accession>A0A411YID7</accession>
<reference evidence="3 4" key="1">
    <citation type="submission" date="2019-01" db="EMBL/GenBank/DDBJ databases">
        <title>Egibacter rhizosphaerae EGI 80759T.</title>
        <authorList>
            <person name="Chen D.-D."/>
            <person name="Tian Y."/>
            <person name="Jiao J.-Y."/>
            <person name="Zhang X.-T."/>
            <person name="Zhang Y.-G."/>
            <person name="Zhang Y."/>
            <person name="Xiao M."/>
            <person name="Shu W.-S."/>
            <person name="Li W.-J."/>
        </authorList>
    </citation>
    <scope>NUCLEOTIDE SEQUENCE [LARGE SCALE GENOMIC DNA]</scope>
    <source>
        <strain evidence="3 4">EGI 80759</strain>
    </source>
</reference>
<dbReference type="InterPro" id="IPR002376">
    <property type="entry name" value="Formyl_transf_N"/>
</dbReference>
<dbReference type="Gene3D" id="3.40.50.12230">
    <property type="match status" value="1"/>
</dbReference>
<proteinExistence type="predicted"/>
<protein>
    <recommendedName>
        <fullName evidence="2">Formyl transferase N-terminal domain-containing protein</fullName>
    </recommendedName>
</protein>
<dbReference type="AlphaFoldDB" id="A0A411YID7"/>
<evidence type="ECO:0000256" key="1">
    <source>
        <dbReference type="SAM" id="MobiDB-lite"/>
    </source>
</evidence>
<dbReference type="SUPFAM" id="SSF53328">
    <property type="entry name" value="Formyltransferase"/>
    <property type="match status" value="1"/>
</dbReference>
<gene>
    <name evidence="3" type="ORF">ER308_16840</name>
</gene>
<feature type="domain" description="Formyl transferase N-terminal" evidence="2">
    <location>
        <begin position="68"/>
        <end position="164"/>
    </location>
</feature>
<dbReference type="EMBL" id="CP036402">
    <property type="protein sequence ID" value="QBI21075.1"/>
    <property type="molecule type" value="Genomic_DNA"/>
</dbReference>
<dbReference type="KEGG" id="erz:ER308_16840"/>
<dbReference type="Pfam" id="PF00551">
    <property type="entry name" value="Formyl_trans_N"/>
    <property type="match status" value="1"/>
</dbReference>
<dbReference type="PANTHER" id="PTHR11138">
    <property type="entry name" value="METHIONYL-TRNA FORMYLTRANSFERASE"/>
    <property type="match status" value="1"/>
</dbReference>
<sequence>MPSPAPTRLHWLFAGEGVMGASALDALARTHPPAAVFTPEPLDAPVAAVAHAHGLPTRRTAALGRDPARQWPALLDGADLGVCACWPERLHAGALDAPRDGWVNLHPSALPAWRGHDPVGWQLLTAPRAIGGTVHRMTRGQDAGPILARTSVPVGDEDDRESVLRHAGERLGRLATELLEAATGRALPAGSPQDEEAATWCPPAGTVPTVEPRAMTAAQVVRVARAFSPRPGITATTLPMTQRLARPTPGELLGPRDAPGLVAAEGATTVALACRDRWCRFERRELGGGGPDRTYLGAPEPYPPAG</sequence>
<organism evidence="3 4">
    <name type="scientific">Egibacter rhizosphaerae</name>
    <dbReference type="NCBI Taxonomy" id="1670831"/>
    <lineage>
        <taxon>Bacteria</taxon>
        <taxon>Bacillati</taxon>
        <taxon>Actinomycetota</taxon>
        <taxon>Nitriliruptoria</taxon>
        <taxon>Egibacterales</taxon>
        <taxon>Egibacteraceae</taxon>
        <taxon>Egibacter</taxon>
    </lineage>
</organism>
<dbReference type="GO" id="GO:0004479">
    <property type="term" value="F:methionyl-tRNA formyltransferase activity"/>
    <property type="evidence" value="ECO:0007669"/>
    <property type="project" value="TreeGrafter"/>
</dbReference>
<evidence type="ECO:0000313" key="4">
    <source>
        <dbReference type="Proteomes" id="UP000291469"/>
    </source>
</evidence>
<evidence type="ECO:0000259" key="2">
    <source>
        <dbReference type="Pfam" id="PF00551"/>
    </source>
</evidence>
<dbReference type="InterPro" id="IPR036477">
    <property type="entry name" value="Formyl_transf_N_sf"/>
</dbReference>
<evidence type="ECO:0000313" key="3">
    <source>
        <dbReference type="EMBL" id="QBI21075.1"/>
    </source>
</evidence>
<dbReference type="RefSeq" id="WP_131156068.1">
    <property type="nucleotide sequence ID" value="NZ_CP036402.1"/>
</dbReference>
<dbReference type="OrthoDB" id="9802815at2"/>
<dbReference type="PANTHER" id="PTHR11138:SF5">
    <property type="entry name" value="METHIONYL-TRNA FORMYLTRANSFERASE, MITOCHONDRIAL"/>
    <property type="match status" value="1"/>
</dbReference>
<feature type="region of interest" description="Disordered" evidence="1">
    <location>
        <begin position="285"/>
        <end position="306"/>
    </location>
</feature>